<dbReference type="InterPro" id="IPR001387">
    <property type="entry name" value="Cro/C1-type_HTH"/>
</dbReference>
<dbReference type="GO" id="GO:0003700">
    <property type="term" value="F:DNA-binding transcription factor activity"/>
    <property type="evidence" value="ECO:0007669"/>
    <property type="project" value="TreeGrafter"/>
</dbReference>
<dbReference type="PANTHER" id="PTHR46797:SF1">
    <property type="entry name" value="METHYLPHOSPHONATE SYNTHASE"/>
    <property type="match status" value="1"/>
</dbReference>
<dbReference type="PANTHER" id="PTHR46797">
    <property type="entry name" value="HTH-TYPE TRANSCRIPTIONAL REGULATOR"/>
    <property type="match status" value="1"/>
</dbReference>
<proteinExistence type="predicted"/>
<dbReference type="InterPro" id="IPR010982">
    <property type="entry name" value="Lambda_DNA-bd_dom_sf"/>
</dbReference>
<keyword evidence="1" id="KW-0238">DNA-binding</keyword>
<evidence type="ECO:0000313" key="3">
    <source>
        <dbReference type="EMBL" id="CAB4167970.1"/>
    </source>
</evidence>
<sequence>MAKPIEPIYRSVAARVEMIRTTLGMTQEELAKRVGLTRTSIANFEAGRQRILLDDLEDFAKALGVTPKHLLRGIWT</sequence>
<dbReference type="Pfam" id="PF01381">
    <property type="entry name" value="HTH_3"/>
    <property type="match status" value="1"/>
</dbReference>
<dbReference type="SMART" id="SM00530">
    <property type="entry name" value="HTH_XRE"/>
    <property type="match status" value="1"/>
</dbReference>
<evidence type="ECO:0000256" key="1">
    <source>
        <dbReference type="ARBA" id="ARBA00023125"/>
    </source>
</evidence>
<evidence type="ECO:0000313" key="5">
    <source>
        <dbReference type="EMBL" id="CAB4222531.1"/>
    </source>
</evidence>
<protein>
    <submittedName>
        <fullName evidence="5">Couple_hipB, transcriptional regulator, y4mF family</fullName>
    </submittedName>
</protein>
<evidence type="ECO:0000313" key="4">
    <source>
        <dbReference type="EMBL" id="CAB4195492.1"/>
    </source>
</evidence>
<organism evidence="5">
    <name type="scientific">uncultured Caudovirales phage</name>
    <dbReference type="NCBI Taxonomy" id="2100421"/>
    <lineage>
        <taxon>Viruses</taxon>
        <taxon>Duplodnaviria</taxon>
        <taxon>Heunggongvirae</taxon>
        <taxon>Uroviricota</taxon>
        <taxon>Caudoviricetes</taxon>
        <taxon>Peduoviridae</taxon>
        <taxon>Maltschvirus</taxon>
        <taxon>Maltschvirus maltsch</taxon>
    </lineage>
</organism>
<evidence type="ECO:0000259" key="2">
    <source>
        <dbReference type="PROSITE" id="PS50943"/>
    </source>
</evidence>
<dbReference type="SUPFAM" id="SSF47413">
    <property type="entry name" value="lambda repressor-like DNA-binding domains"/>
    <property type="match status" value="1"/>
</dbReference>
<reference evidence="5" key="1">
    <citation type="submission" date="2020-05" db="EMBL/GenBank/DDBJ databases">
        <authorList>
            <person name="Chiriac C."/>
            <person name="Salcher M."/>
            <person name="Ghai R."/>
            <person name="Kavagutti S V."/>
        </authorList>
    </citation>
    <scope>NUCLEOTIDE SEQUENCE</scope>
</reference>
<gene>
    <name evidence="4" type="ORF">UFOVP1293_38</name>
    <name evidence="5" type="ORF">UFOVP1644_56</name>
    <name evidence="3" type="ORF">UFOVP860_73</name>
</gene>
<dbReference type="GO" id="GO:0003677">
    <property type="term" value="F:DNA binding"/>
    <property type="evidence" value="ECO:0007669"/>
    <property type="project" value="UniProtKB-KW"/>
</dbReference>
<dbReference type="EMBL" id="LR797513">
    <property type="protein sequence ID" value="CAB4222531.1"/>
    <property type="molecule type" value="Genomic_DNA"/>
</dbReference>
<name>A0A6J5T656_9CAUD</name>
<accession>A0A6J5T656</accession>
<dbReference type="InterPro" id="IPR050807">
    <property type="entry name" value="TransReg_Diox_bact_type"/>
</dbReference>
<dbReference type="Gene3D" id="1.10.260.40">
    <property type="entry name" value="lambda repressor-like DNA-binding domains"/>
    <property type="match status" value="1"/>
</dbReference>
<dbReference type="EMBL" id="LR796812">
    <property type="protein sequence ID" value="CAB4167970.1"/>
    <property type="molecule type" value="Genomic_DNA"/>
</dbReference>
<dbReference type="CDD" id="cd00093">
    <property type="entry name" value="HTH_XRE"/>
    <property type="match status" value="1"/>
</dbReference>
<feature type="domain" description="HTH cro/C1-type" evidence="2">
    <location>
        <begin position="16"/>
        <end position="70"/>
    </location>
</feature>
<dbReference type="PROSITE" id="PS50943">
    <property type="entry name" value="HTH_CROC1"/>
    <property type="match status" value="1"/>
</dbReference>
<dbReference type="EMBL" id="LR797244">
    <property type="protein sequence ID" value="CAB4195492.1"/>
    <property type="molecule type" value="Genomic_DNA"/>
</dbReference>